<gene>
    <name evidence="2" type="ORF">KIN20_010762</name>
    <name evidence="3" type="ORF">KIN20_015579</name>
    <name evidence="4" type="ORF">KIN20_015582</name>
</gene>
<dbReference type="AlphaFoldDB" id="A0AAD5MA37"/>
<feature type="region of interest" description="Disordered" evidence="1">
    <location>
        <begin position="1"/>
        <end position="23"/>
    </location>
</feature>
<dbReference type="EMBL" id="JAHQIW010003130">
    <property type="protein sequence ID" value="KAJ1357435.1"/>
    <property type="molecule type" value="Genomic_DNA"/>
</dbReference>
<dbReference type="EMBL" id="JAHQIW010001902">
    <property type="protein sequence ID" value="KAJ1353975.1"/>
    <property type="molecule type" value="Genomic_DNA"/>
</dbReference>
<reference evidence="2" key="1">
    <citation type="submission" date="2021-06" db="EMBL/GenBank/DDBJ databases">
        <title>Parelaphostrongylus tenuis whole genome reference sequence.</title>
        <authorList>
            <person name="Garwood T.J."/>
            <person name="Larsen P.A."/>
            <person name="Fountain-Jones N.M."/>
            <person name="Garbe J.R."/>
            <person name="Macchietto M.G."/>
            <person name="Kania S.A."/>
            <person name="Gerhold R.W."/>
            <person name="Richards J.E."/>
            <person name="Wolf T.M."/>
        </authorList>
    </citation>
    <scope>NUCLEOTIDE SEQUENCE</scope>
    <source>
        <strain evidence="2">MNPRO001-30</strain>
        <tissue evidence="2">Meninges</tissue>
    </source>
</reference>
<sequence>MNRVGNQKELENESQRPNKGARSAILPLGQLTVANTRTGNLKGVHVLPDSGAELSFVDERLVEELGLTTTEKVKLNLNTFSNDTVQEHGARKVRLNAWNQQGKKLSLSLFTQNNIL</sequence>
<evidence type="ECO:0000256" key="1">
    <source>
        <dbReference type="SAM" id="MobiDB-lite"/>
    </source>
</evidence>
<evidence type="ECO:0000313" key="4">
    <source>
        <dbReference type="EMBL" id="KAJ1357435.1"/>
    </source>
</evidence>
<keyword evidence="5" id="KW-1185">Reference proteome</keyword>
<evidence type="ECO:0000313" key="5">
    <source>
        <dbReference type="Proteomes" id="UP001196413"/>
    </source>
</evidence>
<protein>
    <recommendedName>
        <fullName evidence="6">Peptidase A2 domain-containing protein</fullName>
    </recommendedName>
</protein>
<evidence type="ECO:0000313" key="3">
    <source>
        <dbReference type="EMBL" id="KAJ1357432.1"/>
    </source>
</evidence>
<dbReference type="Proteomes" id="UP001196413">
    <property type="component" value="Unassembled WGS sequence"/>
</dbReference>
<evidence type="ECO:0008006" key="6">
    <source>
        <dbReference type="Google" id="ProtNLM"/>
    </source>
</evidence>
<dbReference type="EMBL" id="JAHQIW010003129">
    <property type="protein sequence ID" value="KAJ1357432.1"/>
    <property type="molecule type" value="Genomic_DNA"/>
</dbReference>
<name>A0AAD5MA37_PARTN</name>
<feature type="compositionally biased region" description="Basic and acidic residues" evidence="1">
    <location>
        <begin position="1"/>
        <end position="16"/>
    </location>
</feature>
<comment type="caution">
    <text evidence="2">The sequence shown here is derived from an EMBL/GenBank/DDBJ whole genome shotgun (WGS) entry which is preliminary data.</text>
</comment>
<proteinExistence type="predicted"/>
<evidence type="ECO:0000313" key="2">
    <source>
        <dbReference type="EMBL" id="KAJ1353975.1"/>
    </source>
</evidence>
<organism evidence="2 5">
    <name type="scientific">Parelaphostrongylus tenuis</name>
    <name type="common">Meningeal worm</name>
    <dbReference type="NCBI Taxonomy" id="148309"/>
    <lineage>
        <taxon>Eukaryota</taxon>
        <taxon>Metazoa</taxon>
        <taxon>Ecdysozoa</taxon>
        <taxon>Nematoda</taxon>
        <taxon>Chromadorea</taxon>
        <taxon>Rhabditida</taxon>
        <taxon>Rhabditina</taxon>
        <taxon>Rhabditomorpha</taxon>
        <taxon>Strongyloidea</taxon>
        <taxon>Metastrongylidae</taxon>
        <taxon>Parelaphostrongylus</taxon>
    </lineage>
</organism>
<accession>A0AAD5MA37</accession>